<accession>A0A1H5FFA6</accession>
<name>A0A1H5FFA6_9PSED</name>
<dbReference type="Proteomes" id="UP000198985">
    <property type="component" value="Unassembled WGS sequence"/>
</dbReference>
<protein>
    <submittedName>
        <fullName evidence="1">Uncharacterized protein</fullName>
    </submittedName>
</protein>
<organism evidence="1 2">
    <name type="scientific">Pseudomonas migulae</name>
    <dbReference type="NCBI Taxonomy" id="78543"/>
    <lineage>
        <taxon>Bacteria</taxon>
        <taxon>Pseudomonadati</taxon>
        <taxon>Pseudomonadota</taxon>
        <taxon>Gammaproteobacteria</taxon>
        <taxon>Pseudomonadales</taxon>
        <taxon>Pseudomonadaceae</taxon>
        <taxon>Pseudomonas</taxon>
    </lineage>
</organism>
<reference evidence="1 2" key="1">
    <citation type="submission" date="2016-10" db="EMBL/GenBank/DDBJ databases">
        <authorList>
            <person name="de Groot N.N."/>
        </authorList>
    </citation>
    <scope>NUCLEOTIDE SEQUENCE [LARGE SCALE GENOMIC DNA]</scope>
    <source>
        <strain evidence="1 2">BS3662</strain>
    </source>
</reference>
<evidence type="ECO:0000313" key="1">
    <source>
        <dbReference type="EMBL" id="SEE02115.1"/>
    </source>
</evidence>
<dbReference type="EMBL" id="FNTY01000002">
    <property type="protein sequence ID" value="SEE02115.1"/>
    <property type="molecule type" value="Genomic_DNA"/>
</dbReference>
<dbReference type="AlphaFoldDB" id="A0A1H5FFA6"/>
<proteinExistence type="predicted"/>
<sequence length="299" mass="34536">MYEFLLAQRHFVALKKYFDFLRVLPATLDQLKRHSDNLQRQGHVLTTLPDAERLKVLASFSYGYLERLEADISALGKVCNENLSYIAEFADESRKIAAQTSHGGRHLSISAVDFKRFSLSRSQWWIWFPPKDVKGLTHELYFRLSRTTSALLDFKAVPKELNLDIHNVFERFFRSLTLKPCECHSHYSRIETWYVESGSSLPGMRNSASPGSSVQARRTRSNEHLRELFAIKTDACSAVHNLNDFLFAMRSFLRVAENELLAVKPTMKLSHLNCALAQIEHVLREVKSMADRMQQWSRP</sequence>
<gene>
    <name evidence="1" type="ORF">SAMN04490194_0740</name>
</gene>
<evidence type="ECO:0000313" key="2">
    <source>
        <dbReference type="Proteomes" id="UP000198985"/>
    </source>
</evidence>